<proteinExistence type="predicted"/>
<name>A0A831KB38_9GAMM</name>
<organism evidence="1">
    <name type="scientific">Thiolapillus brandeum</name>
    <dbReference type="NCBI Taxonomy" id="1076588"/>
    <lineage>
        <taxon>Bacteria</taxon>
        <taxon>Pseudomonadati</taxon>
        <taxon>Pseudomonadota</taxon>
        <taxon>Gammaproteobacteria</taxon>
        <taxon>Chromatiales</taxon>
        <taxon>Sedimenticolaceae</taxon>
        <taxon>Thiolapillus</taxon>
    </lineage>
</organism>
<gene>
    <name evidence="1" type="ORF">ENG92_01260</name>
</gene>
<protein>
    <submittedName>
        <fullName evidence="1">ATPase</fullName>
    </submittedName>
</protein>
<evidence type="ECO:0000313" key="1">
    <source>
        <dbReference type="EMBL" id="HDK37633.1"/>
    </source>
</evidence>
<accession>A0A831KB38</accession>
<dbReference type="Proteomes" id="UP000885822">
    <property type="component" value="Unassembled WGS sequence"/>
</dbReference>
<dbReference type="AlphaFoldDB" id="A0A831KB38"/>
<comment type="caution">
    <text evidence="1">The sequence shown here is derived from an EMBL/GenBank/DDBJ whole genome shotgun (WGS) entry which is preliminary data.</text>
</comment>
<sequence>MDDTLKRLLEAEIKAEALVTQAIESREELTRQALEEARLAEDRLLARIPEIRGSFMDKTRQRIEQNISEMQRRFDERAHALRSMAEESREDAIQAAMQIILDPDLS</sequence>
<reference evidence="1" key="1">
    <citation type="journal article" date="2020" name="mSystems">
        <title>Genome- and Community-Level Interaction Insights into Carbon Utilization and Element Cycling Functions of Hydrothermarchaeota in Hydrothermal Sediment.</title>
        <authorList>
            <person name="Zhou Z."/>
            <person name="Liu Y."/>
            <person name="Xu W."/>
            <person name="Pan J."/>
            <person name="Luo Z.H."/>
            <person name="Li M."/>
        </authorList>
    </citation>
    <scope>NUCLEOTIDE SEQUENCE [LARGE SCALE GENOMIC DNA]</scope>
    <source>
        <strain evidence="1">HyVt-26</strain>
    </source>
</reference>
<dbReference type="EMBL" id="DRCV01000056">
    <property type="protein sequence ID" value="HDK37633.1"/>
    <property type="molecule type" value="Genomic_DNA"/>
</dbReference>
<dbReference type="Gene3D" id="1.20.5.2950">
    <property type="match status" value="1"/>
</dbReference>